<name>A0A4R5UTR8_9BACT</name>
<reference evidence="5 6" key="1">
    <citation type="submission" date="2019-03" db="EMBL/GenBank/DDBJ databases">
        <title>Algoriphagus aquimaris sp. nov., isolated form marine sediment in Pohang, Korea.</title>
        <authorList>
            <person name="Kim J."/>
            <person name="Yoon S.-H."/>
            <person name="Lee S.-S."/>
        </authorList>
    </citation>
    <scope>NUCLEOTIDE SEQUENCE [LARGE SCALE GENOMIC DNA]</scope>
    <source>
        <strain evidence="5 6">F21</strain>
    </source>
</reference>
<keyword evidence="3" id="KW-0812">Transmembrane</keyword>
<dbReference type="Proteomes" id="UP000295438">
    <property type="component" value="Unassembled WGS sequence"/>
</dbReference>
<dbReference type="RefSeq" id="WP_133391359.1">
    <property type="nucleotide sequence ID" value="NZ_SMUW01000036.1"/>
</dbReference>
<evidence type="ECO:0000313" key="6">
    <source>
        <dbReference type="Proteomes" id="UP000295438"/>
    </source>
</evidence>
<organism evidence="5 6">
    <name type="scientific">Algoriphagus formosus</name>
    <dbReference type="NCBI Taxonomy" id="2007308"/>
    <lineage>
        <taxon>Bacteria</taxon>
        <taxon>Pseudomonadati</taxon>
        <taxon>Bacteroidota</taxon>
        <taxon>Cytophagia</taxon>
        <taxon>Cytophagales</taxon>
        <taxon>Cyclobacteriaceae</taxon>
        <taxon>Algoriphagus</taxon>
    </lineage>
</organism>
<evidence type="ECO:0000256" key="2">
    <source>
        <dbReference type="SAM" id="Coils"/>
    </source>
</evidence>
<evidence type="ECO:0000256" key="1">
    <source>
        <dbReference type="PROSITE-ProRule" id="PRU00339"/>
    </source>
</evidence>
<dbReference type="InterPro" id="IPR019734">
    <property type="entry name" value="TPR_rpt"/>
</dbReference>
<dbReference type="InterPro" id="IPR024983">
    <property type="entry name" value="CHAT_dom"/>
</dbReference>
<feature type="transmembrane region" description="Helical" evidence="3">
    <location>
        <begin position="886"/>
        <end position="907"/>
    </location>
</feature>
<keyword evidence="6" id="KW-1185">Reference proteome</keyword>
<dbReference type="InterPro" id="IPR011990">
    <property type="entry name" value="TPR-like_helical_dom_sf"/>
</dbReference>
<dbReference type="PROSITE" id="PS50005">
    <property type="entry name" value="TPR"/>
    <property type="match status" value="1"/>
</dbReference>
<dbReference type="Pfam" id="PF12770">
    <property type="entry name" value="CHAT"/>
    <property type="match status" value="1"/>
</dbReference>
<dbReference type="AlphaFoldDB" id="A0A4R5UTR8"/>
<feature type="coiled-coil region" evidence="2">
    <location>
        <begin position="503"/>
        <end position="530"/>
    </location>
</feature>
<dbReference type="SMART" id="SM00028">
    <property type="entry name" value="TPR"/>
    <property type="match status" value="4"/>
</dbReference>
<proteinExistence type="predicted"/>
<accession>A0A4R5UTR8</accession>
<keyword evidence="3" id="KW-1133">Transmembrane helix</keyword>
<feature type="repeat" description="TPR" evidence="1">
    <location>
        <begin position="151"/>
        <end position="184"/>
    </location>
</feature>
<dbReference type="EMBL" id="SMUW01000036">
    <property type="protein sequence ID" value="TDK42542.1"/>
    <property type="molecule type" value="Genomic_DNA"/>
</dbReference>
<evidence type="ECO:0000259" key="4">
    <source>
        <dbReference type="Pfam" id="PF12770"/>
    </source>
</evidence>
<evidence type="ECO:0000313" key="5">
    <source>
        <dbReference type="EMBL" id="TDK42542.1"/>
    </source>
</evidence>
<keyword evidence="2" id="KW-0175">Coiled coil</keyword>
<dbReference type="Gene3D" id="1.25.40.10">
    <property type="entry name" value="Tetratricopeptide repeat domain"/>
    <property type="match status" value="1"/>
</dbReference>
<feature type="domain" description="CHAT" evidence="4">
    <location>
        <begin position="625"/>
        <end position="876"/>
    </location>
</feature>
<protein>
    <submittedName>
        <fullName evidence="5">CHAT domain-containing protein</fullName>
    </submittedName>
</protein>
<evidence type="ECO:0000256" key="3">
    <source>
        <dbReference type="SAM" id="Phobius"/>
    </source>
</evidence>
<comment type="caution">
    <text evidence="5">The sequence shown here is derived from an EMBL/GenBank/DDBJ whole genome shotgun (WGS) entry which is preliminary data.</text>
</comment>
<dbReference type="PANTHER" id="PTHR10098">
    <property type="entry name" value="RAPSYN-RELATED"/>
    <property type="match status" value="1"/>
</dbReference>
<keyword evidence="3" id="KW-0472">Membrane</keyword>
<sequence>MSNLWSRLLCFSIIFLPLYVNGQEDNQLIQKADSLYFLPYPEETDDRMAMEIYSEILSEVPDSEAVTDFIRAAEHLGNLQVIYGLQSEAANSYRKALFFAKAFQKPDTLVYASNLYLGEVLFRMSRLDSAIFHLKEAERLQDQISTGTLPERLFNALGVYYFETGNYLQSIQYFTQAESYLETSGDYAQFARYSFLSNKASALYHLEEYDSARSIYLQLLDWNINSNQVRINLANTFLKEERGGEALEVLSQIDGVSGTNYLSYLNLQTKAYLIQNNLSKADSLLQATEFALDSLQIPPKNYQRGIFLANFGDFKSKQERLQEAVSYYHLSVRELHPSFNSEDIFDNPKELSLGMGAVTLFESLVSKARAAWNLYRINQEAEFFELGWESYESAFALAEFISANFDNDEARIFLGDQVLQAYQLAISQLIAFFRSSNEERIKNQVFLWAEQSKSTALRLGILESKRRQKSAIPKKFLEEEQLILQKLARNYRDQYENFNESQLVDLKSEYTELQVSLSRLRDEIKEFSQTEEDSANLTLANIQNRLPDKTILLSLFEADDYLVISLLSNKNLDWKVIDWSEKDRDKVLAWKEQIRSWKSGMRYQTPEFIDSLSVRIFENWENEINQSKLLMIVPHGAFSGVSFDELYVDGEMLIEKLPISYQFSALQIQTQELSSWNGSSMISFAPFDRSSGPEGLGLPVLLGSGAEIESLPGLKIQGAEATLQRFLAQADQNKVIHLATHAIASDEDNEASFVAFYPEGDFRLFENELRYQAFDQVELVFLSACETGSGKFSESEGLVSLARAFSFAGADNLISTLWLTEDRVAAYLSKEFYKGLDAGLTYAEALREAKLSLLQDTEMVQFRDTPYWTNFVLVGQIQEKSIWNSMIKLILIVGIILILAGLIYWFLISRRR</sequence>
<dbReference type="SUPFAM" id="SSF48452">
    <property type="entry name" value="TPR-like"/>
    <property type="match status" value="1"/>
</dbReference>
<gene>
    <name evidence="5" type="ORF">E1898_13935</name>
</gene>
<keyword evidence="1" id="KW-0802">TPR repeat</keyword>